<gene>
    <name evidence="1" type="ORF">NC998_08190</name>
</gene>
<comment type="caution">
    <text evidence="1">The sequence shown here is derived from an EMBL/GenBank/DDBJ whole genome shotgun (WGS) entry which is preliminary data.</text>
</comment>
<proteinExistence type="predicted"/>
<protein>
    <submittedName>
        <fullName evidence="1">Uncharacterized protein</fullName>
    </submittedName>
</protein>
<dbReference type="Proteomes" id="UP001464891">
    <property type="component" value="Unassembled WGS sequence"/>
</dbReference>
<organism evidence="1 2">
    <name type="scientific">Trichocoleus desertorum GB2-A4</name>
    <dbReference type="NCBI Taxonomy" id="2933944"/>
    <lineage>
        <taxon>Bacteria</taxon>
        <taxon>Bacillati</taxon>
        <taxon>Cyanobacteriota</taxon>
        <taxon>Cyanophyceae</taxon>
        <taxon>Leptolyngbyales</taxon>
        <taxon>Trichocoleusaceae</taxon>
        <taxon>Trichocoleus</taxon>
    </lineage>
</organism>
<keyword evidence="2" id="KW-1185">Reference proteome</keyword>
<sequence>MSEKLLLAVTITFSLNLFLGGNWSPGSQASETAQNPVGSSQLANNSEAQAFFTNLIKPPAL</sequence>
<reference evidence="1 2" key="1">
    <citation type="submission" date="2022-04" db="EMBL/GenBank/DDBJ databases">
        <title>Positive selection, recombination, and allopatry shape intraspecific diversity of widespread and dominant cyanobacteria.</title>
        <authorList>
            <person name="Wei J."/>
            <person name="Shu W."/>
            <person name="Hu C."/>
        </authorList>
    </citation>
    <scope>NUCLEOTIDE SEQUENCE [LARGE SCALE GENOMIC DNA]</scope>
    <source>
        <strain evidence="1 2">GB2-A4</strain>
    </source>
</reference>
<evidence type="ECO:0000313" key="2">
    <source>
        <dbReference type="Proteomes" id="UP001464891"/>
    </source>
</evidence>
<dbReference type="EMBL" id="JAMPKM010000003">
    <property type="protein sequence ID" value="MEP0817075.1"/>
    <property type="molecule type" value="Genomic_DNA"/>
</dbReference>
<name>A0ABV0J5L8_9CYAN</name>
<accession>A0ABV0J5L8</accession>
<evidence type="ECO:0000313" key="1">
    <source>
        <dbReference type="EMBL" id="MEP0817075.1"/>
    </source>
</evidence>
<dbReference type="RefSeq" id="WP_190439615.1">
    <property type="nucleotide sequence ID" value="NZ_JAMPKM010000003.1"/>
</dbReference>